<dbReference type="Pfam" id="PF01263">
    <property type="entry name" value="Aldose_epim"/>
    <property type="match status" value="1"/>
</dbReference>
<accession>A0A507C0D9</accession>
<comment type="caution">
    <text evidence="5">The sequence shown here is derived from an EMBL/GenBank/DDBJ whole genome shotgun (WGS) entry which is preliminary data.</text>
</comment>
<dbReference type="AlphaFoldDB" id="A0A507C0D9"/>
<evidence type="ECO:0000256" key="1">
    <source>
        <dbReference type="ARBA" id="ARBA00001096"/>
    </source>
</evidence>
<dbReference type="Gene3D" id="2.70.98.10">
    <property type="match status" value="1"/>
</dbReference>
<dbReference type="InterPro" id="IPR011013">
    <property type="entry name" value="Gal_mutarotase_sf_dom"/>
</dbReference>
<dbReference type="InterPro" id="IPR014718">
    <property type="entry name" value="GH-type_carb-bd"/>
</dbReference>
<organism evidence="5 6">
    <name type="scientific">Synchytrium microbalum</name>
    <dbReference type="NCBI Taxonomy" id="1806994"/>
    <lineage>
        <taxon>Eukaryota</taxon>
        <taxon>Fungi</taxon>
        <taxon>Fungi incertae sedis</taxon>
        <taxon>Chytridiomycota</taxon>
        <taxon>Chytridiomycota incertae sedis</taxon>
        <taxon>Chytridiomycetes</taxon>
        <taxon>Synchytriales</taxon>
        <taxon>Synchytriaceae</taxon>
        <taxon>Synchytrium</taxon>
    </lineage>
</organism>
<gene>
    <name evidence="5" type="ORF">SmJEL517_g05239</name>
</gene>
<dbReference type="InterPro" id="IPR016155">
    <property type="entry name" value="Mopterin_synth/thiamin_S_b"/>
</dbReference>
<dbReference type="CDD" id="cd00754">
    <property type="entry name" value="Ubl_MoaD"/>
    <property type="match status" value="1"/>
</dbReference>
<dbReference type="GO" id="GO:0005737">
    <property type="term" value="C:cytoplasm"/>
    <property type="evidence" value="ECO:0007669"/>
    <property type="project" value="TreeGrafter"/>
</dbReference>
<dbReference type="SUPFAM" id="SSF54285">
    <property type="entry name" value="MoaD/ThiS"/>
    <property type="match status" value="1"/>
</dbReference>
<dbReference type="PANTHER" id="PTHR11122:SF13">
    <property type="entry name" value="GLUCOSE-6-PHOSPHATE 1-EPIMERASE"/>
    <property type="match status" value="1"/>
</dbReference>
<dbReference type="RefSeq" id="XP_031022872.1">
    <property type="nucleotide sequence ID" value="XM_031171165.1"/>
</dbReference>
<evidence type="ECO:0000256" key="4">
    <source>
        <dbReference type="ARBA" id="ARBA00023235"/>
    </source>
</evidence>
<dbReference type="SUPFAM" id="SSF74650">
    <property type="entry name" value="Galactose mutarotase-like"/>
    <property type="match status" value="1"/>
</dbReference>
<dbReference type="Gene3D" id="3.10.20.30">
    <property type="match status" value="1"/>
</dbReference>
<dbReference type="GO" id="GO:0005975">
    <property type="term" value="P:carbohydrate metabolic process"/>
    <property type="evidence" value="ECO:0007669"/>
    <property type="project" value="InterPro"/>
</dbReference>
<dbReference type="GO" id="GO:0030246">
    <property type="term" value="F:carbohydrate binding"/>
    <property type="evidence" value="ECO:0007669"/>
    <property type="project" value="InterPro"/>
</dbReference>
<dbReference type="Proteomes" id="UP000319731">
    <property type="component" value="Unassembled WGS sequence"/>
</dbReference>
<evidence type="ECO:0000313" key="6">
    <source>
        <dbReference type="Proteomes" id="UP000319731"/>
    </source>
</evidence>
<proteinExistence type="inferred from homology"/>
<dbReference type="Pfam" id="PF02597">
    <property type="entry name" value="ThiS"/>
    <property type="match status" value="1"/>
</dbReference>
<comment type="catalytic activity">
    <reaction evidence="1">
        <text>alpha-D-glucose 6-phosphate = beta-D-glucose 6-phosphate</text>
        <dbReference type="Rhea" id="RHEA:16249"/>
        <dbReference type="ChEBI" id="CHEBI:58225"/>
        <dbReference type="ChEBI" id="CHEBI:58247"/>
        <dbReference type="EC" id="5.1.3.15"/>
    </reaction>
</comment>
<evidence type="ECO:0000256" key="3">
    <source>
        <dbReference type="ARBA" id="ARBA00012083"/>
    </source>
</evidence>
<keyword evidence="4" id="KW-0413">Isomerase</keyword>
<reference evidence="5 6" key="1">
    <citation type="journal article" date="2019" name="Sci. Rep.">
        <title>Comparative genomics of chytrid fungi reveal insights into the obligate biotrophic and pathogenic lifestyle of Synchytrium endobioticum.</title>
        <authorList>
            <person name="van de Vossenberg B.T.L.H."/>
            <person name="Warris S."/>
            <person name="Nguyen H.D.T."/>
            <person name="van Gent-Pelzer M.P.E."/>
            <person name="Joly D.L."/>
            <person name="van de Geest H.C."/>
            <person name="Bonants P.J.M."/>
            <person name="Smith D.S."/>
            <person name="Levesque C.A."/>
            <person name="van der Lee T.A.J."/>
        </authorList>
    </citation>
    <scope>NUCLEOTIDE SEQUENCE [LARGE SCALE GENOMIC DNA]</scope>
    <source>
        <strain evidence="5 6">JEL517</strain>
    </source>
</reference>
<dbReference type="PANTHER" id="PTHR11122">
    <property type="entry name" value="APOSPORY-ASSOCIATED PROTEIN C-RELATED"/>
    <property type="match status" value="1"/>
</dbReference>
<comment type="similarity">
    <text evidence="2">Belongs to the glucose-6-phosphate 1-epimerase family.</text>
</comment>
<protein>
    <recommendedName>
        <fullName evidence="3">glucose-6-phosphate 1-epimerase</fullName>
        <ecNumber evidence="3">5.1.3.15</ecNumber>
    </recommendedName>
</protein>
<dbReference type="CDD" id="cd09020">
    <property type="entry name" value="D-hex-6-P-epi_like"/>
    <property type="match status" value="1"/>
</dbReference>
<dbReference type="GeneID" id="42006462"/>
<evidence type="ECO:0000313" key="5">
    <source>
        <dbReference type="EMBL" id="TPX31436.1"/>
    </source>
</evidence>
<dbReference type="InterPro" id="IPR008183">
    <property type="entry name" value="Aldose_1/G6P_1-epimerase"/>
</dbReference>
<name>A0A507C0D9_9FUNG</name>
<dbReference type="EMBL" id="QEAO01000045">
    <property type="protein sequence ID" value="TPX31436.1"/>
    <property type="molecule type" value="Genomic_DNA"/>
</dbReference>
<dbReference type="GO" id="GO:0047938">
    <property type="term" value="F:glucose-6-phosphate 1-epimerase activity"/>
    <property type="evidence" value="ECO:0007669"/>
    <property type="project" value="UniProtKB-EC"/>
</dbReference>
<dbReference type="InterPro" id="IPR003749">
    <property type="entry name" value="ThiS/MoaD-like"/>
</dbReference>
<dbReference type="InterPro" id="IPR012675">
    <property type="entry name" value="Beta-grasp_dom_sf"/>
</dbReference>
<dbReference type="InterPro" id="IPR025532">
    <property type="entry name" value="G6P_1-epimerase"/>
</dbReference>
<dbReference type="STRING" id="1806994.A0A507C0D9"/>
<dbReference type="EC" id="5.1.3.15" evidence="3"/>
<keyword evidence="6" id="KW-1185">Reference proteome</keyword>
<evidence type="ECO:0000256" key="2">
    <source>
        <dbReference type="ARBA" id="ARBA00005866"/>
    </source>
</evidence>
<dbReference type="OrthoDB" id="1659429at2759"/>
<sequence length="342" mass="37608">MTVKDLISLLSKRHPPLEPVLKSAMIAVNLEYVELDDMVKAGDEVAVIPPVSGGVEYPNLRPPLLKFNLKIRDIHPKIQVTQSDQRHRGDYETTENQFYNASEKAILNGSKAIRGGIPLVFPVFGTVPGNPLPQHGFARTSKWSWSGVQSDTADSISALFELKPEHVPADLYAKWPHPFALAYHVTLSAKQLVTKLVIRNTGSAPFDFTTLLHTYFKVKDISTVGVTGLQQLHYVDKVLSSARAVETRSHVAVSGEVDRVYEGVKNDEITIEGVGFGDVKIVKYNFPDVVVWNPWSEKANAMADFGDEEYHNMICVEVGSVSTPVSLAAAGTWEGSQILSAL</sequence>